<keyword evidence="2" id="KW-1185">Reference proteome</keyword>
<accession>A0A5A9NRT6</accession>
<sequence length="68" mass="7345">MFGFMGLMNGTTDTHTNVSCTCNCKRSTSFQSMAINLRELKRLSSLVLISVDQRASSCIRPPSGSGSL</sequence>
<name>A0A5A9NRT6_9TELE</name>
<dbReference type="Proteomes" id="UP000324632">
    <property type="component" value="Chromosome 13"/>
</dbReference>
<dbReference type="EMBL" id="SOYY01000013">
    <property type="protein sequence ID" value="KAA0712672.1"/>
    <property type="molecule type" value="Genomic_DNA"/>
</dbReference>
<evidence type="ECO:0000313" key="2">
    <source>
        <dbReference type="Proteomes" id="UP000324632"/>
    </source>
</evidence>
<dbReference type="AlphaFoldDB" id="A0A5A9NRT6"/>
<organism evidence="1 2">
    <name type="scientific">Triplophysa tibetana</name>
    <dbReference type="NCBI Taxonomy" id="1572043"/>
    <lineage>
        <taxon>Eukaryota</taxon>
        <taxon>Metazoa</taxon>
        <taxon>Chordata</taxon>
        <taxon>Craniata</taxon>
        <taxon>Vertebrata</taxon>
        <taxon>Euteleostomi</taxon>
        <taxon>Actinopterygii</taxon>
        <taxon>Neopterygii</taxon>
        <taxon>Teleostei</taxon>
        <taxon>Ostariophysi</taxon>
        <taxon>Cypriniformes</taxon>
        <taxon>Nemacheilidae</taxon>
        <taxon>Triplophysa</taxon>
    </lineage>
</organism>
<comment type="caution">
    <text evidence="1">The sequence shown here is derived from an EMBL/GenBank/DDBJ whole genome shotgun (WGS) entry which is preliminary data.</text>
</comment>
<gene>
    <name evidence="1" type="ORF">E1301_Tti004829</name>
</gene>
<reference evidence="1 2" key="1">
    <citation type="journal article" date="2019" name="Mol. Ecol. Resour.">
        <title>Chromosome-level genome assembly of Triplophysa tibetana, a fish adapted to the harsh high-altitude environment of the Tibetan Plateau.</title>
        <authorList>
            <person name="Yang X."/>
            <person name="Liu H."/>
            <person name="Ma Z."/>
            <person name="Zou Y."/>
            <person name="Zou M."/>
            <person name="Mao Y."/>
            <person name="Li X."/>
            <person name="Wang H."/>
            <person name="Chen T."/>
            <person name="Wang W."/>
            <person name="Yang R."/>
        </authorList>
    </citation>
    <scope>NUCLEOTIDE SEQUENCE [LARGE SCALE GENOMIC DNA]</scope>
    <source>
        <strain evidence="1">TTIB1903HZAU</strain>
        <tissue evidence="1">Muscle</tissue>
    </source>
</reference>
<evidence type="ECO:0000313" key="1">
    <source>
        <dbReference type="EMBL" id="KAA0712672.1"/>
    </source>
</evidence>
<protein>
    <submittedName>
        <fullName evidence="1">Uncharacterized protein</fullName>
    </submittedName>
</protein>
<proteinExistence type="predicted"/>